<evidence type="ECO:0000313" key="2">
    <source>
        <dbReference type="EMBL" id="CAF0916679.1"/>
    </source>
</evidence>
<dbReference type="OrthoDB" id="414243at2759"/>
<dbReference type="GO" id="GO:0008195">
    <property type="term" value="F:phosphatidate phosphatase activity"/>
    <property type="evidence" value="ECO:0007669"/>
    <property type="project" value="InterPro"/>
</dbReference>
<dbReference type="InterPro" id="IPR052935">
    <property type="entry name" value="Mg2+_PAP"/>
</dbReference>
<keyword evidence="4" id="KW-1185">Reference proteome</keyword>
<dbReference type="EMBL" id="CAJOBC010001753">
    <property type="protein sequence ID" value="CAF3696687.1"/>
    <property type="molecule type" value="Genomic_DNA"/>
</dbReference>
<evidence type="ECO:0000313" key="4">
    <source>
        <dbReference type="Proteomes" id="UP000663829"/>
    </source>
</evidence>
<dbReference type="AlphaFoldDB" id="A0A814ATT8"/>
<dbReference type="Proteomes" id="UP000681722">
    <property type="component" value="Unassembled WGS sequence"/>
</dbReference>
<reference evidence="2" key="1">
    <citation type="submission" date="2021-02" db="EMBL/GenBank/DDBJ databases">
        <authorList>
            <person name="Nowell W R."/>
        </authorList>
    </citation>
    <scope>NUCLEOTIDE SEQUENCE</scope>
</reference>
<dbReference type="PANTHER" id="PTHR28208:SF1">
    <property type="entry name" value="FILAMENT ORGANIZATION PROTEIN APP1-LIKE, PUTATIVE (AFU_ORTHOLOGUE AFUA_1G06650)-RELATED"/>
    <property type="match status" value="1"/>
</dbReference>
<gene>
    <name evidence="2" type="ORF">GPM918_LOCUS9431</name>
    <name evidence="3" type="ORF">SRO942_LOCUS9428</name>
</gene>
<comment type="caution">
    <text evidence="2">The sequence shown here is derived from an EMBL/GenBank/DDBJ whole genome shotgun (WGS) entry which is preliminary data.</text>
</comment>
<evidence type="ECO:0000313" key="3">
    <source>
        <dbReference type="EMBL" id="CAF3696687.1"/>
    </source>
</evidence>
<dbReference type="Proteomes" id="UP000663829">
    <property type="component" value="Unassembled WGS sequence"/>
</dbReference>
<evidence type="ECO:0000259" key="1">
    <source>
        <dbReference type="Pfam" id="PF09949"/>
    </source>
</evidence>
<dbReference type="Pfam" id="PF09949">
    <property type="entry name" value="APP1_cat"/>
    <property type="match status" value="1"/>
</dbReference>
<feature type="domain" description="Phosphatidate phosphatase APP1 catalytic" evidence="1">
    <location>
        <begin position="195"/>
        <end position="344"/>
    </location>
</feature>
<name>A0A814ATT8_9BILA</name>
<dbReference type="InterPro" id="IPR019236">
    <property type="entry name" value="APP1_cat"/>
</dbReference>
<organism evidence="2 4">
    <name type="scientific">Didymodactylos carnosus</name>
    <dbReference type="NCBI Taxonomy" id="1234261"/>
    <lineage>
        <taxon>Eukaryota</taxon>
        <taxon>Metazoa</taxon>
        <taxon>Spiralia</taxon>
        <taxon>Gnathifera</taxon>
        <taxon>Rotifera</taxon>
        <taxon>Eurotatoria</taxon>
        <taxon>Bdelloidea</taxon>
        <taxon>Philodinida</taxon>
        <taxon>Philodinidae</taxon>
        <taxon>Didymodactylos</taxon>
    </lineage>
</organism>
<sequence>MFLMKIPLYFILILVYLSLINTHLLQKLQDKLKNVANKKFGFGKSSYDYEETMLFPDVGFEKKDGDWRLNLHGWRFKISKRNKFLGESSSSIAQRLARLVASSEQIVYFNDSFRRDRLKPFMVQDKPYEKIQIEIGNQTFSTKTDSEGQFRTSFLLKNADIQMLKNNGQIAYRAIGDNNDTSRGIVYLLERKGLSVISDIDDTIKISEVVDKIRLMANTFIHKFRVVTGMPEIYRTWQEKHNCTFHYLSAMPDQLYAVTKDFIDDQEFPEGSFHMRHFRWASASIFNFVHSHDTKMHKINHLRYFIYNSVRQLILVGDSGELDPEIYGLIAQKYPRRVHSIFIRAVKGEKGNEERFLKAFKDIPTEKWMIFTNPEQLPKDLSPRKITT</sequence>
<protein>
    <recommendedName>
        <fullName evidence="1">Phosphatidate phosphatase APP1 catalytic domain-containing protein</fullName>
    </recommendedName>
</protein>
<dbReference type="PANTHER" id="PTHR28208">
    <property type="entry name" value="PHOSPHATIDATE PHOSPHATASE APP1"/>
    <property type="match status" value="1"/>
</dbReference>
<proteinExistence type="predicted"/>
<accession>A0A814ATT8</accession>
<dbReference type="EMBL" id="CAJNOQ010001754">
    <property type="protein sequence ID" value="CAF0916679.1"/>
    <property type="molecule type" value="Genomic_DNA"/>
</dbReference>